<sequence>MSVFKNFLFRHPRGFLGGDGGGPLSPRGTSHSMSRRFFSGGAAKPSWAVPQHQRFGPTLPDNAYYGEHATYNYFVLFIRGLRPYLEKILEDCALTIKKAALSVYCPFKATVVKHNPEFRLQAVAFGSFLVTHMAITSRFNEMYQRLVDVTSLLEVRAAQDHGSEGFWQSASEQQEETLQKHAEHHRQLEEQWDQALREATVSRSFDVLIKHLAFPGTSGGSPSDPADAVPGREAPTGDHEDRSTGHGCAFTNSAQEHDHHGTAVVVPPTVMWNFNAMPYGRDNPDTKTFPIPHHEQVLSFPMSLRQQVVQFIPLSLFALSH</sequence>
<proteinExistence type="predicted"/>
<keyword evidence="4" id="KW-1185">Reference proteome</keyword>
<dbReference type="VEuPathDB" id="ToxoDB:CSUI_005291"/>
<evidence type="ECO:0000256" key="1">
    <source>
        <dbReference type="SAM" id="Coils"/>
    </source>
</evidence>
<dbReference type="AlphaFoldDB" id="A0A2C6KYJ4"/>
<keyword evidence="1" id="KW-0175">Coiled coil</keyword>
<evidence type="ECO:0000313" key="4">
    <source>
        <dbReference type="Proteomes" id="UP000221165"/>
    </source>
</evidence>
<protein>
    <submittedName>
        <fullName evidence="3">Uncharacterized protein</fullName>
    </submittedName>
</protein>
<comment type="caution">
    <text evidence="3">The sequence shown here is derived from an EMBL/GenBank/DDBJ whole genome shotgun (WGS) entry which is preliminary data.</text>
</comment>
<dbReference type="EMBL" id="MIGC01002564">
    <property type="protein sequence ID" value="PHJ20873.1"/>
    <property type="molecule type" value="Genomic_DNA"/>
</dbReference>
<organism evidence="3 4">
    <name type="scientific">Cystoisospora suis</name>
    <dbReference type="NCBI Taxonomy" id="483139"/>
    <lineage>
        <taxon>Eukaryota</taxon>
        <taxon>Sar</taxon>
        <taxon>Alveolata</taxon>
        <taxon>Apicomplexa</taxon>
        <taxon>Conoidasida</taxon>
        <taxon>Coccidia</taxon>
        <taxon>Eucoccidiorida</taxon>
        <taxon>Eimeriorina</taxon>
        <taxon>Sarcocystidae</taxon>
        <taxon>Cystoisospora</taxon>
    </lineage>
</organism>
<feature type="region of interest" description="Disordered" evidence="2">
    <location>
        <begin position="216"/>
        <end position="256"/>
    </location>
</feature>
<evidence type="ECO:0000256" key="2">
    <source>
        <dbReference type="SAM" id="MobiDB-lite"/>
    </source>
</evidence>
<evidence type="ECO:0000313" key="3">
    <source>
        <dbReference type="EMBL" id="PHJ20873.1"/>
    </source>
</evidence>
<gene>
    <name evidence="3" type="ORF">CSUI_005291</name>
</gene>
<dbReference type="Proteomes" id="UP000221165">
    <property type="component" value="Unassembled WGS sequence"/>
</dbReference>
<dbReference type="GeneID" id="94428679"/>
<feature type="compositionally biased region" description="Basic and acidic residues" evidence="2">
    <location>
        <begin position="235"/>
        <end position="244"/>
    </location>
</feature>
<dbReference type="RefSeq" id="XP_067922558.1">
    <property type="nucleotide sequence ID" value="XM_068065468.1"/>
</dbReference>
<feature type="coiled-coil region" evidence="1">
    <location>
        <begin position="171"/>
        <end position="198"/>
    </location>
</feature>
<reference evidence="3 4" key="1">
    <citation type="journal article" date="2017" name="Int. J. Parasitol.">
        <title>The genome of the protozoan parasite Cystoisospora suis and a reverse vaccinology approach to identify vaccine candidates.</title>
        <authorList>
            <person name="Palmieri N."/>
            <person name="Shrestha A."/>
            <person name="Ruttkowski B."/>
            <person name="Beck T."/>
            <person name="Vogl C."/>
            <person name="Tomley F."/>
            <person name="Blake D.P."/>
            <person name="Joachim A."/>
        </authorList>
    </citation>
    <scope>NUCLEOTIDE SEQUENCE [LARGE SCALE GENOMIC DNA]</scope>
    <source>
        <strain evidence="3 4">Wien I</strain>
    </source>
</reference>
<dbReference type="OrthoDB" id="198735at2759"/>
<name>A0A2C6KYJ4_9APIC</name>
<accession>A0A2C6KYJ4</accession>